<proteinExistence type="predicted"/>
<organism evidence="1 2">
    <name type="scientific">Dubosiella muris</name>
    <dbReference type="NCBI Taxonomy" id="3038133"/>
    <lineage>
        <taxon>Bacteria</taxon>
        <taxon>Bacillati</taxon>
        <taxon>Bacillota</taxon>
        <taxon>Erysipelotrichia</taxon>
        <taxon>Erysipelotrichales</taxon>
        <taxon>Erysipelotrichaceae</taxon>
        <taxon>Dubosiella</taxon>
    </lineage>
</organism>
<gene>
    <name evidence="1" type="ORF">E5336_11375</name>
</gene>
<name>A0AC61R4H1_9FIRM</name>
<reference evidence="1" key="1">
    <citation type="submission" date="2019-04" db="EMBL/GenBank/DDBJ databases">
        <title>Microbes associate with the intestines of laboratory mice.</title>
        <authorList>
            <person name="Navarre W."/>
            <person name="Wong E."/>
            <person name="Huang K."/>
            <person name="Tropini C."/>
            <person name="Ng K."/>
            <person name="Yu B."/>
        </authorList>
    </citation>
    <scope>NUCLEOTIDE SEQUENCE</scope>
    <source>
        <strain evidence="1">NM09_H32</strain>
    </source>
</reference>
<dbReference type="Proteomes" id="UP000308836">
    <property type="component" value="Unassembled WGS sequence"/>
</dbReference>
<protein>
    <submittedName>
        <fullName evidence="1">SDR family oxidoreductase</fullName>
    </submittedName>
</protein>
<keyword evidence="2" id="KW-1185">Reference proteome</keyword>
<sequence length="254" mass="26834">MNRLQNKVAIITGGNSGVGAATAKLFAQEGANVVITARRADKLKEVAQAIEANGGNVLTVTTDISKLEDCERLVDVVNESFGSVDILVNNAGVLEEGLKPIDKFEDEDLARLLQTNTIGTMDLMRAVLRNENGERPISIVNVDSIAGLLGCGGAAYVASKAAVLGITKHTALRYAGTNIRCNAVCPGTIVTPMVAGMRPDNMNMDMFSQMAKHADLKVRPCQPEDVANLVLFLASDESKALTGNVLTSDFGSSL</sequence>
<evidence type="ECO:0000313" key="2">
    <source>
        <dbReference type="Proteomes" id="UP000308836"/>
    </source>
</evidence>
<evidence type="ECO:0000313" key="1">
    <source>
        <dbReference type="EMBL" id="TGY64874.1"/>
    </source>
</evidence>
<comment type="caution">
    <text evidence="1">The sequence shown here is derived from an EMBL/GenBank/DDBJ whole genome shotgun (WGS) entry which is preliminary data.</text>
</comment>
<dbReference type="EMBL" id="SRYG01000030">
    <property type="protein sequence ID" value="TGY64874.1"/>
    <property type="molecule type" value="Genomic_DNA"/>
</dbReference>
<accession>A0AC61R4H1</accession>